<name>A0A1J5NGD3_9BACT</name>
<dbReference type="SUPFAM" id="SSF46689">
    <property type="entry name" value="Homeodomain-like"/>
    <property type="match status" value="1"/>
</dbReference>
<keyword evidence="3" id="KW-0804">Transcription</keyword>
<gene>
    <name evidence="6" type="primary">nicS</name>
    <name evidence="6" type="ORF">BerOc1_02703</name>
</gene>
<keyword evidence="7" id="KW-1185">Reference proteome</keyword>
<dbReference type="InterPro" id="IPR015292">
    <property type="entry name" value="Tscrpt_reg_YbiH_C"/>
</dbReference>
<organism evidence="6 7">
    <name type="scientific">Pseudodesulfovibrio hydrargyri</name>
    <dbReference type="NCBI Taxonomy" id="2125990"/>
    <lineage>
        <taxon>Bacteria</taxon>
        <taxon>Pseudomonadati</taxon>
        <taxon>Thermodesulfobacteriota</taxon>
        <taxon>Desulfovibrionia</taxon>
        <taxon>Desulfovibrionales</taxon>
        <taxon>Desulfovibrionaceae</taxon>
    </lineage>
</organism>
<dbReference type="InterPro" id="IPR009057">
    <property type="entry name" value="Homeodomain-like_sf"/>
</dbReference>
<evidence type="ECO:0000313" key="6">
    <source>
        <dbReference type="EMBL" id="OIQ50761.1"/>
    </source>
</evidence>
<dbReference type="Pfam" id="PF00440">
    <property type="entry name" value="TetR_N"/>
    <property type="match status" value="1"/>
</dbReference>
<dbReference type="PANTHER" id="PTHR30055:SF234">
    <property type="entry name" value="HTH-TYPE TRANSCRIPTIONAL REGULATOR BETI"/>
    <property type="match status" value="1"/>
</dbReference>
<dbReference type="PANTHER" id="PTHR30055">
    <property type="entry name" value="HTH-TYPE TRANSCRIPTIONAL REGULATOR RUTR"/>
    <property type="match status" value="1"/>
</dbReference>
<dbReference type="RefSeq" id="WP_071546169.1">
    <property type="nucleotide sequence ID" value="NZ_LKAQ01000004.1"/>
</dbReference>
<dbReference type="Pfam" id="PF09209">
    <property type="entry name" value="CecR_C"/>
    <property type="match status" value="1"/>
</dbReference>
<feature type="DNA-binding region" description="H-T-H motif" evidence="4">
    <location>
        <begin position="30"/>
        <end position="49"/>
    </location>
</feature>
<dbReference type="PROSITE" id="PS50977">
    <property type="entry name" value="HTH_TETR_2"/>
    <property type="match status" value="1"/>
</dbReference>
<keyword evidence="2 4" id="KW-0238">DNA-binding</keyword>
<comment type="caution">
    <text evidence="6">The sequence shown here is derived from an EMBL/GenBank/DDBJ whole genome shotgun (WGS) entry which is preliminary data.</text>
</comment>
<dbReference type="InterPro" id="IPR036271">
    <property type="entry name" value="Tet_transcr_reg_TetR-rel_C_sf"/>
</dbReference>
<protein>
    <submittedName>
        <fullName evidence="6">HTH-type transcriptional repressor NicS</fullName>
    </submittedName>
</protein>
<dbReference type="InterPro" id="IPR050109">
    <property type="entry name" value="HTH-type_TetR-like_transc_reg"/>
</dbReference>
<dbReference type="Gene3D" id="1.10.357.10">
    <property type="entry name" value="Tetracycline Repressor, domain 2"/>
    <property type="match status" value="1"/>
</dbReference>
<proteinExistence type="predicted"/>
<keyword evidence="1" id="KW-0805">Transcription regulation</keyword>
<dbReference type="OrthoDB" id="9790413at2"/>
<dbReference type="SUPFAM" id="SSF48498">
    <property type="entry name" value="Tetracyclin repressor-like, C-terminal domain"/>
    <property type="match status" value="1"/>
</dbReference>
<dbReference type="GO" id="GO:0003700">
    <property type="term" value="F:DNA-binding transcription factor activity"/>
    <property type="evidence" value="ECO:0007669"/>
    <property type="project" value="TreeGrafter"/>
</dbReference>
<feature type="domain" description="HTH tetR-type" evidence="5">
    <location>
        <begin position="7"/>
        <end position="67"/>
    </location>
</feature>
<evidence type="ECO:0000256" key="2">
    <source>
        <dbReference type="ARBA" id="ARBA00023125"/>
    </source>
</evidence>
<sequence length="210" mass="23479">MNESPDVNTKKALLLAAMEVFADKGFDSATVRDICGLAKANVAAVNYHYGSKDGLYAAVLEEIFPKGEEWISDEDHNLPAEERLHRFVRGLAEEIYTQSTGQIAQKWAIFLREMAKPSHNLDLIVQHQVQPRANELRDILTLLLGPGAPDQTLAYCSSNIWALMLDHLLTQPILDRLTPHRPNLGLDVQDFVDHVFHFALGGINSVKKRA</sequence>
<evidence type="ECO:0000256" key="4">
    <source>
        <dbReference type="PROSITE-ProRule" id="PRU00335"/>
    </source>
</evidence>
<evidence type="ECO:0000256" key="1">
    <source>
        <dbReference type="ARBA" id="ARBA00023015"/>
    </source>
</evidence>
<dbReference type="GO" id="GO:0000976">
    <property type="term" value="F:transcription cis-regulatory region binding"/>
    <property type="evidence" value="ECO:0007669"/>
    <property type="project" value="TreeGrafter"/>
</dbReference>
<dbReference type="AlphaFoldDB" id="A0A1J5NGD3"/>
<reference evidence="6 7" key="1">
    <citation type="submission" date="2015-09" db="EMBL/GenBank/DDBJ databases">
        <title>Genome of Desulfovibrio dechloracetivorans BerOc1, a mercury methylating strain isolated from highly hydrocarbons and metals contaminated coastal sediments.</title>
        <authorList>
            <person name="Goni Urriza M."/>
            <person name="Gassie C."/>
            <person name="Bouchez O."/>
            <person name="Klopp C."/>
            <person name="Ranchou-Peyruse A."/>
            <person name="Remy G."/>
        </authorList>
    </citation>
    <scope>NUCLEOTIDE SEQUENCE [LARGE SCALE GENOMIC DNA]</scope>
    <source>
        <strain evidence="6 7">BerOc1</strain>
    </source>
</reference>
<dbReference type="EMBL" id="LKAQ01000004">
    <property type="protein sequence ID" value="OIQ50761.1"/>
    <property type="molecule type" value="Genomic_DNA"/>
</dbReference>
<evidence type="ECO:0000313" key="7">
    <source>
        <dbReference type="Proteomes" id="UP000181901"/>
    </source>
</evidence>
<evidence type="ECO:0000256" key="3">
    <source>
        <dbReference type="ARBA" id="ARBA00023163"/>
    </source>
</evidence>
<dbReference type="Proteomes" id="UP000181901">
    <property type="component" value="Unassembled WGS sequence"/>
</dbReference>
<accession>A0A1J5NGD3</accession>
<dbReference type="InterPro" id="IPR001647">
    <property type="entry name" value="HTH_TetR"/>
</dbReference>
<evidence type="ECO:0000259" key="5">
    <source>
        <dbReference type="PROSITE" id="PS50977"/>
    </source>
</evidence>